<reference evidence="2 3" key="1">
    <citation type="submission" date="2018-03" db="EMBL/GenBank/DDBJ databases">
        <title>Genomic Encyclopedia of Archaeal and Bacterial Type Strains, Phase II (KMG-II): from individual species to whole genera.</title>
        <authorList>
            <person name="Goeker M."/>
        </authorList>
    </citation>
    <scope>NUCLEOTIDE SEQUENCE [LARGE SCALE GENOMIC DNA]</scope>
    <source>
        <strain evidence="2 3">DSM 100346</strain>
    </source>
</reference>
<evidence type="ECO:0000256" key="1">
    <source>
        <dbReference type="SAM" id="Phobius"/>
    </source>
</evidence>
<sequence>MKKLEVDRIEETIGGDWACDYTLNALYAFGAGAIVIPGLQIVGGVTLAIGLALRYGNGCGY</sequence>
<accession>A0A316AQF5</accession>
<evidence type="ECO:0000313" key="3">
    <source>
        <dbReference type="Proteomes" id="UP000245880"/>
    </source>
</evidence>
<keyword evidence="1" id="KW-0472">Membrane</keyword>
<dbReference type="RefSeq" id="WP_109673493.1">
    <property type="nucleotide sequence ID" value="NZ_QGDT01000002.1"/>
</dbReference>
<dbReference type="EMBL" id="QGDT01000002">
    <property type="protein sequence ID" value="PWJ59646.1"/>
    <property type="molecule type" value="Genomic_DNA"/>
</dbReference>
<keyword evidence="1" id="KW-1133">Transmembrane helix</keyword>
<gene>
    <name evidence="2" type="ORF">CLV98_102480</name>
</gene>
<comment type="caution">
    <text evidence="2">The sequence shown here is derived from an EMBL/GenBank/DDBJ whole genome shotgun (WGS) entry which is preliminary data.</text>
</comment>
<proteinExistence type="predicted"/>
<dbReference type="Proteomes" id="UP000245880">
    <property type="component" value="Unassembled WGS sequence"/>
</dbReference>
<feature type="transmembrane region" description="Helical" evidence="1">
    <location>
        <begin position="26"/>
        <end position="53"/>
    </location>
</feature>
<evidence type="ECO:0000313" key="2">
    <source>
        <dbReference type="EMBL" id="PWJ59646.1"/>
    </source>
</evidence>
<protein>
    <submittedName>
        <fullName evidence="2">Uncharacterized protein</fullName>
    </submittedName>
</protein>
<keyword evidence="1" id="KW-0812">Transmembrane</keyword>
<dbReference type="AlphaFoldDB" id="A0A316AQF5"/>
<keyword evidence="3" id="KW-1185">Reference proteome</keyword>
<name>A0A316AQF5_9BACT</name>
<organism evidence="2 3">
    <name type="scientific">Dyadobacter jejuensis</name>
    <dbReference type="NCBI Taxonomy" id="1082580"/>
    <lineage>
        <taxon>Bacteria</taxon>
        <taxon>Pseudomonadati</taxon>
        <taxon>Bacteroidota</taxon>
        <taxon>Cytophagia</taxon>
        <taxon>Cytophagales</taxon>
        <taxon>Spirosomataceae</taxon>
        <taxon>Dyadobacter</taxon>
    </lineage>
</organism>